<name>A0A0R3RZR2_9BILA</name>
<accession>A0A0R3RZR2</accession>
<proteinExistence type="predicted"/>
<evidence type="ECO:0000313" key="2">
    <source>
        <dbReference type="WBParaSite" id="EEL_0000782901-mRNA-1"/>
    </source>
</evidence>
<organism evidence="1 2">
    <name type="scientific">Elaeophora elaphi</name>
    <dbReference type="NCBI Taxonomy" id="1147741"/>
    <lineage>
        <taxon>Eukaryota</taxon>
        <taxon>Metazoa</taxon>
        <taxon>Ecdysozoa</taxon>
        <taxon>Nematoda</taxon>
        <taxon>Chromadorea</taxon>
        <taxon>Rhabditida</taxon>
        <taxon>Spirurina</taxon>
        <taxon>Spiruromorpha</taxon>
        <taxon>Filarioidea</taxon>
        <taxon>Onchocercidae</taxon>
        <taxon>Elaeophora</taxon>
    </lineage>
</organism>
<keyword evidence="1" id="KW-1185">Reference proteome</keyword>
<dbReference type="WBParaSite" id="EEL_0000782901-mRNA-1">
    <property type="protein sequence ID" value="EEL_0000782901-mRNA-1"/>
    <property type="gene ID" value="EEL_0000782901"/>
</dbReference>
<evidence type="ECO:0000313" key="1">
    <source>
        <dbReference type="Proteomes" id="UP000050640"/>
    </source>
</evidence>
<protein>
    <submittedName>
        <fullName evidence="2">COesterase domain-containing protein</fullName>
    </submittedName>
</protein>
<sequence length="170" mass="18831">MFSVICQIDLGSFSLGQNKYGDLKFIFNQAANILGFGGDRGFDLTLGEGYRLLIAERALISGERVGVDSDVGINEFEGFGSSPISFNNPAGQFVSFLEGIKKFFTTTITNKPPDTMWSSPQYENPSVKTGTVFHAFEEPEKQKISGETMNYGQPENDDYDNYYHNVGVSF</sequence>
<reference evidence="2" key="1">
    <citation type="submission" date="2017-02" db="UniProtKB">
        <authorList>
            <consortium name="WormBaseParasite"/>
        </authorList>
    </citation>
    <scope>IDENTIFICATION</scope>
</reference>
<dbReference type="Proteomes" id="UP000050640">
    <property type="component" value="Unplaced"/>
</dbReference>
<dbReference type="AlphaFoldDB" id="A0A0R3RZR2"/>